<evidence type="ECO:0000313" key="4">
    <source>
        <dbReference type="Proteomes" id="UP000235786"/>
    </source>
</evidence>
<dbReference type="InterPro" id="IPR036907">
    <property type="entry name" value="5'-Nucleotdase_C_sf"/>
</dbReference>
<dbReference type="GO" id="GO:0016787">
    <property type="term" value="F:hydrolase activity"/>
    <property type="evidence" value="ECO:0007669"/>
    <property type="project" value="InterPro"/>
</dbReference>
<accession>A0A2J6RD47</accession>
<evidence type="ECO:0000313" key="3">
    <source>
        <dbReference type="EMBL" id="PMD36429.1"/>
    </source>
</evidence>
<organism evidence="3 4">
    <name type="scientific">Hyaloscypha variabilis (strain UAMH 11265 / GT02V1 / F)</name>
    <name type="common">Meliniomyces variabilis</name>
    <dbReference type="NCBI Taxonomy" id="1149755"/>
    <lineage>
        <taxon>Eukaryota</taxon>
        <taxon>Fungi</taxon>
        <taxon>Dikarya</taxon>
        <taxon>Ascomycota</taxon>
        <taxon>Pezizomycotina</taxon>
        <taxon>Leotiomycetes</taxon>
        <taxon>Helotiales</taxon>
        <taxon>Hyaloscyphaceae</taxon>
        <taxon>Hyaloscypha</taxon>
        <taxon>Hyaloscypha variabilis</taxon>
    </lineage>
</organism>
<dbReference type="GO" id="GO:0009166">
    <property type="term" value="P:nucleotide catabolic process"/>
    <property type="evidence" value="ECO:0007669"/>
    <property type="project" value="InterPro"/>
</dbReference>
<evidence type="ECO:0000259" key="2">
    <source>
        <dbReference type="Pfam" id="PF21953"/>
    </source>
</evidence>
<reference evidence="3 4" key="1">
    <citation type="submission" date="2016-04" db="EMBL/GenBank/DDBJ databases">
        <title>A degradative enzymes factory behind the ericoid mycorrhizal symbiosis.</title>
        <authorList>
            <consortium name="DOE Joint Genome Institute"/>
            <person name="Martino E."/>
            <person name="Morin E."/>
            <person name="Grelet G."/>
            <person name="Kuo A."/>
            <person name="Kohler A."/>
            <person name="Daghino S."/>
            <person name="Barry K."/>
            <person name="Choi C."/>
            <person name="Cichocki N."/>
            <person name="Clum A."/>
            <person name="Copeland A."/>
            <person name="Hainaut M."/>
            <person name="Haridas S."/>
            <person name="Labutti K."/>
            <person name="Lindquist E."/>
            <person name="Lipzen A."/>
            <person name="Khouja H.-R."/>
            <person name="Murat C."/>
            <person name="Ohm R."/>
            <person name="Olson A."/>
            <person name="Spatafora J."/>
            <person name="Veneault-Fourrey C."/>
            <person name="Henrissat B."/>
            <person name="Grigoriev I."/>
            <person name="Martin F."/>
            <person name="Perotto S."/>
        </authorList>
    </citation>
    <scope>NUCLEOTIDE SEQUENCE [LARGE SCALE GENOMIC DNA]</scope>
    <source>
        <strain evidence="3 4">F</strain>
    </source>
</reference>
<proteinExistence type="predicted"/>
<dbReference type="Proteomes" id="UP000235786">
    <property type="component" value="Unassembled WGS sequence"/>
</dbReference>
<evidence type="ECO:0000256" key="1">
    <source>
        <dbReference type="SAM" id="MobiDB-lite"/>
    </source>
</evidence>
<name>A0A2J6RD47_HYAVF</name>
<dbReference type="Pfam" id="PF21953">
    <property type="entry name" value="NadN_nucleosid_C"/>
    <property type="match status" value="1"/>
</dbReference>
<feature type="domain" description="Putative 5'-nucleotidase C-terminal" evidence="2">
    <location>
        <begin position="8"/>
        <end position="69"/>
    </location>
</feature>
<dbReference type="SUPFAM" id="SSF55816">
    <property type="entry name" value="5'-nucleotidase (syn. UDP-sugar hydrolase), C-terminal domain"/>
    <property type="match status" value="1"/>
</dbReference>
<dbReference type="STRING" id="1149755.A0A2J6RD47"/>
<gene>
    <name evidence="3" type="ORF">L207DRAFT_587433</name>
</gene>
<feature type="region of interest" description="Disordered" evidence="1">
    <location>
        <begin position="12"/>
        <end position="36"/>
    </location>
</feature>
<dbReference type="EMBL" id="KZ613951">
    <property type="protein sequence ID" value="PMD36429.1"/>
    <property type="molecule type" value="Genomic_DNA"/>
</dbReference>
<sequence length="121" mass="13235">MLPKRLSAEYAPGYTTTDDFGTDGDDTPHSTIPSFKQPNYIQANASFPEDVSSTDVVDVVFLDFFAASVVKVLNTLRSTYTIADVGYYVDKSFTTRKYLPEFAKEWQANVPSCPVGSGVGS</sequence>
<dbReference type="AlphaFoldDB" id="A0A2J6RD47"/>
<protein>
    <recommendedName>
        <fullName evidence="2">Putative 5'-nucleotidase C-terminal domain-containing protein</fullName>
    </recommendedName>
</protein>
<dbReference type="Gene3D" id="3.90.780.10">
    <property type="entry name" value="5'-Nucleotidase, C-terminal domain"/>
    <property type="match status" value="1"/>
</dbReference>
<dbReference type="InterPro" id="IPR053828">
    <property type="entry name" value="Nucleosidase_C"/>
</dbReference>
<dbReference type="OrthoDB" id="4368265at2759"/>
<keyword evidence="4" id="KW-1185">Reference proteome</keyword>